<organism evidence="1">
    <name type="scientific">Arion vulgaris</name>
    <dbReference type="NCBI Taxonomy" id="1028688"/>
    <lineage>
        <taxon>Eukaryota</taxon>
        <taxon>Metazoa</taxon>
        <taxon>Spiralia</taxon>
        <taxon>Lophotrochozoa</taxon>
        <taxon>Mollusca</taxon>
        <taxon>Gastropoda</taxon>
        <taxon>Heterobranchia</taxon>
        <taxon>Euthyneura</taxon>
        <taxon>Panpulmonata</taxon>
        <taxon>Eupulmonata</taxon>
        <taxon>Stylommatophora</taxon>
        <taxon>Helicina</taxon>
        <taxon>Arionoidea</taxon>
        <taxon>Arionidae</taxon>
        <taxon>Arion</taxon>
    </lineage>
</organism>
<dbReference type="AlphaFoldDB" id="A0A0B7A679"/>
<dbReference type="EMBL" id="HACG01028615">
    <property type="protein sequence ID" value="CEK75480.1"/>
    <property type="molecule type" value="Transcribed_RNA"/>
</dbReference>
<reference evidence="1" key="1">
    <citation type="submission" date="2014-12" db="EMBL/GenBank/DDBJ databases">
        <title>Insight into the proteome of Arion vulgaris.</title>
        <authorList>
            <person name="Aradska J."/>
            <person name="Bulat T."/>
            <person name="Smidak R."/>
            <person name="Sarate P."/>
            <person name="Gangsoo J."/>
            <person name="Sialana F."/>
            <person name="Bilban M."/>
            <person name="Lubec G."/>
        </authorList>
    </citation>
    <scope>NUCLEOTIDE SEQUENCE</scope>
    <source>
        <tissue evidence="1">Skin</tissue>
    </source>
</reference>
<name>A0A0B7A679_9EUPU</name>
<evidence type="ECO:0000313" key="1">
    <source>
        <dbReference type="EMBL" id="CEK75480.1"/>
    </source>
</evidence>
<accession>A0A0B7A679</accession>
<gene>
    <name evidence="1" type="primary">ORF95705</name>
</gene>
<proteinExistence type="predicted"/>
<feature type="non-terminal residue" evidence="1">
    <location>
        <position position="1"/>
    </location>
</feature>
<sequence>VVTCCFSAYTGEDSPVGHASVSVPVDIDREPFHLFLAHESDYSVHKRMIKRT</sequence>
<protein>
    <submittedName>
        <fullName evidence="1">Uncharacterized protein</fullName>
    </submittedName>
</protein>